<feature type="compositionally biased region" description="Basic and acidic residues" evidence="4">
    <location>
        <begin position="224"/>
        <end position="242"/>
    </location>
</feature>
<keyword evidence="1" id="KW-0677">Repeat</keyword>
<dbReference type="RefSeq" id="WP_003596571.1">
    <property type="nucleotide sequence ID" value="NZ_AGJK01000005.1"/>
</dbReference>
<sequence precursor="true">MPMKLSSISFFIGWLTLAAPTAVAQDQLSGCFGKDLDTSISACTGVLSGKPEESVRRKALIARAVRYAARANYAESIADYDGLLAVEPDNTSALNGRAASHLKLGRLADAKADVARSKVIDPKNPLTLTVLSTVAFAEGDLQATIDFASQAIGLDSRQSAAYANRASAYRENGRYQEALNDYNAALRLNPYASRVLYQRGLTHFRMANYDQALIDYKASAALNPRDEEVSRGIEEVERRKADAAQPPRATDTSIPIYNGTPGASDRKAPNNSVASQGVKESEDLERLCSNYSDDETLNIVLGGLNRRKRLNPTEEDERRMEAEDKKIAFAKSQRRLCPAWKKAQEQEAKKMFTANLRAELVNEPACAPFRSQIESISSRLVGHPELEQRSEAAMLQMAMGQKDSYCKTLAQLIGPYLELRDVASRCNLSVAMGLQQTFGSVAQEARRNGCR</sequence>
<feature type="repeat" description="TPR" evidence="3">
    <location>
        <begin position="193"/>
        <end position="226"/>
    </location>
</feature>
<comment type="caution">
    <text evidence="6">The sequence shown here is derived from an EMBL/GenBank/DDBJ whole genome shotgun (WGS) entry which is preliminary data.</text>
</comment>
<reference evidence="6 7" key="1">
    <citation type="submission" date="2011-09" db="EMBL/GenBank/DDBJ databases">
        <title>The draft genome of Methylobacterium extorquens DSM 13060.</title>
        <authorList>
            <consortium name="US DOE Joint Genome Institute (JGI-PGF)"/>
            <person name="Lucas S."/>
            <person name="Han J."/>
            <person name="Lapidus A."/>
            <person name="Cheng J.-F."/>
            <person name="Goodwin L."/>
            <person name="Pitluck S."/>
            <person name="Peters L."/>
            <person name="Land M.L."/>
            <person name="Hauser L."/>
            <person name="Koskimaki J."/>
            <person name="Halonen O."/>
            <person name="Pirttila A."/>
            <person name="Frank C."/>
            <person name="Woyke T.J."/>
        </authorList>
    </citation>
    <scope>NUCLEOTIDE SEQUENCE [LARGE SCALE GENOMIC DNA]</scope>
    <source>
        <strain evidence="6 7">DSM 13060</strain>
    </source>
</reference>
<dbReference type="PANTHER" id="PTHR44858">
    <property type="entry name" value="TETRATRICOPEPTIDE REPEAT PROTEIN 6"/>
    <property type="match status" value="1"/>
</dbReference>
<keyword evidence="2 3" id="KW-0802">TPR repeat</keyword>
<dbReference type="PATRIC" id="fig|882800.3.peg.362"/>
<dbReference type="InterPro" id="IPR050498">
    <property type="entry name" value="Ycf3"/>
</dbReference>
<dbReference type="PROSITE" id="PS50005">
    <property type="entry name" value="TPR"/>
    <property type="match status" value="2"/>
</dbReference>
<feature type="signal peptide" evidence="5">
    <location>
        <begin position="1"/>
        <end position="24"/>
    </location>
</feature>
<dbReference type="InterPro" id="IPR019734">
    <property type="entry name" value="TPR_rpt"/>
</dbReference>
<gene>
    <name evidence="6" type="ORF">MetexDRAFT_0384</name>
</gene>
<dbReference type="Gene3D" id="1.25.40.10">
    <property type="entry name" value="Tetratricopeptide repeat domain"/>
    <property type="match status" value="2"/>
</dbReference>
<evidence type="ECO:0000256" key="2">
    <source>
        <dbReference type="ARBA" id="ARBA00022803"/>
    </source>
</evidence>
<keyword evidence="5" id="KW-0732">Signal</keyword>
<evidence type="ECO:0000313" key="7">
    <source>
        <dbReference type="Proteomes" id="UP000004382"/>
    </source>
</evidence>
<organism evidence="6 7">
    <name type="scientific">Methylorubrum extorquens DSM 13060</name>
    <dbReference type="NCBI Taxonomy" id="882800"/>
    <lineage>
        <taxon>Bacteria</taxon>
        <taxon>Pseudomonadati</taxon>
        <taxon>Pseudomonadota</taxon>
        <taxon>Alphaproteobacteria</taxon>
        <taxon>Hyphomicrobiales</taxon>
        <taxon>Methylobacteriaceae</taxon>
        <taxon>Methylorubrum</taxon>
    </lineage>
</organism>
<dbReference type="EMBL" id="AGJK01000005">
    <property type="protein sequence ID" value="EHP94695.1"/>
    <property type="molecule type" value="Genomic_DNA"/>
</dbReference>
<dbReference type="Pfam" id="PF13432">
    <property type="entry name" value="TPR_16"/>
    <property type="match status" value="1"/>
</dbReference>
<dbReference type="AlphaFoldDB" id="H1KCM2"/>
<dbReference type="Pfam" id="PF13414">
    <property type="entry name" value="TPR_11"/>
    <property type="match status" value="1"/>
</dbReference>
<dbReference type="SMART" id="SM00028">
    <property type="entry name" value="TPR"/>
    <property type="match status" value="5"/>
</dbReference>
<feature type="repeat" description="TPR" evidence="3">
    <location>
        <begin position="159"/>
        <end position="192"/>
    </location>
</feature>
<evidence type="ECO:0000256" key="4">
    <source>
        <dbReference type="SAM" id="MobiDB-lite"/>
    </source>
</evidence>
<evidence type="ECO:0000256" key="5">
    <source>
        <dbReference type="SAM" id="SignalP"/>
    </source>
</evidence>
<evidence type="ECO:0000313" key="6">
    <source>
        <dbReference type="EMBL" id="EHP94695.1"/>
    </source>
</evidence>
<evidence type="ECO:0000256" key="3">
    <source>
        <dbReference type="PROSITE-ProRule" id="PRU00339"/>
    </source>
</evidence>
<feature type="region of interest" description="Disordered" evidence="4">
    <location>
        <begin position="224"/>
        <end position="279"/>
    </location>
</feature>
<dbReference type="PROSITE" id="PS50293">
    <property type="entry name" value="TPR_REGION"/>
    <property type="match status" value="1"/>
</dbReference>
<proteinExistence type="predicted"/>
<feature type="chain" id="PRO_5003551280" evidence="5">
    <location>
        <begin position="25"/>
        <end position="451"/>
    </location>
</feature>
<dbReference type="PANTHER" id="PTHR44858:SF1">
    <property type="entry name" value="UDP-N-ACETYLGLUCOSAMINE--PEPTIDE N-ACETYLGLUCOSAMINYLTRANSFERASE SPINDLY-RELATED"/>
    <property type="match status" value="1"/>
</dbReference>
<dbReference type="InterPro" id="IPR011990">
    <property type="entry name" value="TPR-like_helical_dom_sf"/>
</dbReference>
<name>H1KCM2_METEX</name>
<evidence type="ECO:0000256" key="1">
    <source>
        <dbReference type="ARBA" id="ARBA00022737"/>
    </source>
</evidence>
<dbReference type="Proteomes" id="UP000004382">
    <property type="component" value="Unassembled WGS sequence"/>
</dbReference>
<dbReference type="GO" id="GO:0046813">
    <property type="term" value="P:receptor-mediated virion attachment to host cell"/>
    <property type="evidence" value="ECO:0007669"/>
    <property type="project" value="TreeGrafter"/>
</dbReference>
<protein>
    <submittedName>
        <fullName evidence="6">Tetratricopeptide TPR_2 repeat-containing protein</fullName>
    </submittedName>
</protein>
<dbReference type="GO" id="GO:0009279">
    <property type="term" value="C:cell outer membrane"/>
    <property type="evidence" value="ECO:0007669"/>
    <property type="project" value="TreeGrafter"/>
</dbReference>
<accession>H1KCM2</accession>
<dbReference type="SUPFAM" id="SSF48452">
    <property type="entry name" value="TPR-like"/>
    <property type="match status" value="2"/>
</dbReference>